<feature type="transmembrane region" description="Helical" evidence="7">
    <location>
        <begin position="456"/>
        <end position="473"/>
    </location>
</feature>
<dbReference type="PANTHER" id="PTHR30353">
    <property type="entry name" value="INNER MEMBRANE PROTEIN DEDA-RELATED"/>
    <property type="match status" value="1"/>
</dbReference>
<dbReference type="PATRIC" id="fig|989403.3.peg.1902"/>
<dbReference type="Proteomes" id="UP000076577">
    <property type="component" value="Unassembled WGS sequence"/>
</dbReference>
<dbReference type="InterPro" id="IPR025902">
    <property type="entry name" value="LssY-like-C_dom"/>
</dbReference>
<accession>A0A165Z4G5</accession>
<evidence type="ECO:0000256" key="2">
    <source>
        <dbReference type="ARBA" id="ARBA00010792"/>
    </source>
</evidence>
<dbReference type="STRING" id="989403.SAMN05421798_102340"/>
<comment type="caution">
    <text evidence="9">The sequence shown here is derived from an EMBL/GenBank/DDBJ whole genome shotgun (WGS) entry which is preliminary data.</text>
</comment>
<keyword evidence="3" id="KW-1003">Cell membrane</keyword>
<feature type="transmembrane region" description="Helical" evidence="7">
    <location>
        <begin position="38"/>
        <end position="60"/>
    </location>
</feature>
<feature type="transmembrane region" description="Helical" evidence="7">
    <location>
        <begin position="12"/>
        <end position="32"/>
    </location>
</feature>
<feature type="transmembrane region" description="Helical" evidence="7">
    <location>
        <begin position="246"/>
        <end position="266"/>
    </location>
</feature>
<protein>
    <submittedName>
        <fullName evidence="9">Inner membrane protein YabI</fullName>
    </submittedName>
</protein>
<feature type="transmembrane region" description="Helical" evidence="7">
    <location>
        <begin position="372"/>
        <end position="389"/>
    </location>
</feature>
<dbReference type="Gene3D" id="1.20.144.10">
    <property type="entry name" value="Phosphatidic acid phosphatase type 2/haloperoxidase"/>
    <property type="match status" value="1"/>
</dbReference>
<dbReference type="InterPro" id="IPR036938">
    <property type="entry name" value="PAP2/HPO_sf"/>
</dbReference>
<keyword evidence="5 7" id="KW-1133">Transmembrane helix</keyword>
<dbReference type="OrthoDB" id="9801622at2"/>
<dbReference type="SUPFAM" id="SSF48317">
    <property type="entry name" value="Acid phosphatase/Vanadium-dependent haloperoxidase"/>
    <property type="match status" value="1"/>
</dbReference>
<feature type="transmembrane region" description="Helical" evidence="7">
    <location>
        <begin position="401"/>
        <end position="420"/>
    </location>
</feature>
<dbReference type="Pfam" id="PF09335">
    <property type="entry name" value="VTT_dom"/>
    <property type="match status" value="1"/>
</dbReference>
<evidence type="ECO:0000256" key="4">
    <source>
        <dbReference type="ARBA" id="ARBA00022692"/>
    </source>
</evidence>
<dbReference type="Pfam" id="PF01569">
    <property type="entry name" value="PAP2"/>
    <property type="match status" value="1"/>
</dbReference>
<dbReference type="InterPro" id="IPR000326">
    <property type="entry name" value="PAP2/HPO"/>
</dbReference>
<feature type="transmembrane region" description="Helical" evidence="7">
    <location>
        <begin position="298"/>
        <end position="324"/>
    </location>
</feature>
<dbReference type="RefSeq" id="WP_068004966.1">
    <property type="nucleotide sequence ID" value="NZ_FOFM01000002.1"/>
</dbReference>
<dbReference type="Pfam" id="PF14067">
    <property type="entry name" value="LssY_C"/>
    <property type="match status" value="1"/>
</dbReference>
<gene>
    <name evidence="9" type="primary">yabI</name>
    <name evidence="9" type="ORF">PsAD2_01779</name>
</gene>
<dbReference type="AlphaFoldDB" id="A0A165Z4G5"/>
<keyword evidence="6 7" id="KW-0472">Membrane</keyword>
<evidence type="ECO:0000256" key="3">
    <source>
        <dbReference type="ARBA" id="ARBA00022475"/>
    </source>
</evidence>
<reference evidence="9 10" key="1">
    <citation type="journal article" date="2016" name="Front. Microbiol.">
        <title>Comparative Genomic Analysis Reveals a Diverse Repertoire of Genes Involved in Prokaryote-Eukaryote Interactions within the Pseudovibrio Genus.</title>
        <authorList>
            <person name="Romano S."/>
            <person name="Fernandez-Guerra A."/>
            <person name="Reen F.J."/>
            <person name="Glockner F.O."/>
            <person name="Crowley S.P."/>
            <person name="O'Sullivan O."/>
            <person name="Cotter P.D."/>
            <person name="Adams C."/>
            <person name="Dobson A.D."/>
            <person name="O'Gara F."/>
        </authorList>
    </citation>
    <scope>NUCLEOTIDE SEQUENCE [LARGE SCALE GENOMIC DNA]</scope>
    <source>
        <strain evidence="9 10">Ad2</strain>
    </source>
</reference>
<dbReference type="InterPro" id="IPR032818">
    <property type="entry name" value="DedA-like"/>
</dbReference>
<feature type="transmembrane region" description="Helical" evidence="7">
    <location>
        <begin position="426"/>
        <end position="444"/>
    </location>
</feature>
<evidence type="ECO:0000313" key="9">
    <source>
        <dbReference type="EMBL" id="KZL19501.1"/>
    </source>
</evidence>
<dbReference type="PANTHER" id="PTHR30353:SF15">
    <property type="entry name" value="INNER MEMBRANE PROTEIN YABI"/>
    <property type="match status" value="1"/>
</dbReference>
<feature type="transmembrane region" description="Helical" evidence="7">
    <location>
        <begin position="67"/>
        <end position="89"/>
    </location>
</feature>
<feature type="transmembrane region" description="Helical" evidence="7">
    <location>
        <begin position="208"/>
        <end position="225"/>
    </location>
</feature>
<dbReference type="GO" id="GO:0005886">
    <property type="term" value="C:plasma membrane"/>
    <property type="evidence" value="ECO:0007669"/>
    <property type="project" value="UniProtKB-SubCell"/>
</dbReference>
<feature type="transmembrane region" description="Helical" evidence="7">
    <location>
        <begin position="331"/>
        <end position="352"/>
    </location>
</feature>
<dbReference type="InterPro" id="IPR032816">
    <property type="entry name" value="VTT_dom"/>
</dbReference>
<dbReference type="EMBL" id="LMCB01000013">
    <property type="protein sequence ID" value="KZL19501.1"/>
    <property type="molecule type" value="Genomic_DNA"/>
</dbReference>
<evidence type="ECO:0000256" key="1">
    <source>
        <dbReference type="ARBA" id="ARBA00004651"/>
    </source>
</evidence>
<feature type="transmembrane region" description="Helical" evidence="7">
    <location>
        <begin position="184"/>
        <end position="202"/>
    </location>
</feature>
<comment type="subcellular location">
    <subcellularLocation>
        <location evidence="1">Cell membrane</location>
        <topology evidence="1">Multi-pass membrane protein</topology>
    </subcellularLocation>
</comment>
<feature type="domain" description="Phosphatidic acid phosphatase type 2/haloperoxidase" evidence="8">
    <location>
        <begin position="331"/>
        <end position="441"/>
    </location>
</feature>
<dbReference type="CDD" id="cd03392">
    <property type="entry name" value="PAP2_like_2"/>
    <property type="match status" value="1"/>
</dbReference>
<proteinExistence type="inferred from homology"/>
<keyword evidence="10" id="KW-1185">Reference proteome</keyword>
<evidence type="ECO:0000256" key="6">
    <source>
        <dbReference type="ARBA" id="ARBA00023136"/>
    </source>
</evidence>
<name>A0A165Z4G5_9HYPH</name>
<feature type="transmembrane region" description="Helical" evidence="7">
    <location>
        <begin position="156"/>
        <end position="177"/>
    </location>
</feature>
<evidence type="ECO:0000256" key="5">
    <source>
        <dbReference type="ARBA" id="ARBA00022989"/>
    </source>
</evidence>
<sequence>MNVDFVTTFLNHIVDFITANPAFAGLICFVVAMGEALFLIGLVFPSTVVLVGAGTLIGLGELHFLSIFLWTTAGAVTGDAFSYWFGYFYKDKVRGIWPLSRYPDWLQRGEDYFAKHGGKSIFIGRFVPGVKSVVPGIAGMADMSFGRFTFFNITSAFAWSALHLIPGVMAGSALFAIGEINTRLAIILGALLLVLLIAVALIRWLIMFILPIVGGSHQAIVNWLGRRPGHFSRWIARTYDPENPRSVGMLVSAFFLLVTLPGFIWFTGAVAPGMPMARADLAISNFFQIARTPIIDKVMVMITMMGDGSVTATVTLAVGIYLFARKAWRRATGFAIAMVSSSIFVVITKALIGRERPIELYSGADSFSFPSGHATINTVLIGVVAVLIAHERSRLTKTIIYSLAATFAILIAFSRVYLGAHWLSDVLAGLLFGSGTVFFFSFVFGHIHNEKVGRTALTIISISALAVASLWHISMNYTTASEAYQPRSKSVVIQKTNWRTQDWRLLPAKRISITGELEEPINLQWSGTPQELEHYLVQLGWHRAPEWSLPTATGYLKGETPAGDLPPVPHTNAGFLPALTMVYESDQDHRQVFWLWKTRFQLSDVNGTLSDLYIGGALDEETVRLFGEFSGLTSGEEIPIDLRMFMKLPNASEKLRWDGSSVIIAGP</sequence>
<dbReference type="SMART" id="SM00014">
    <property type="entry name" value="acidPPc"/>
    <property type="match status" value="1"/>
</dbReference>
<comment type="similarity">
    <text evidence="2">Belongs to the DedA family.</text>
</comment>
<keyword evidence="4 7" id="KW-0812">Transmembrane</keyword>
<organism evidence="9 10">
    <name type="scientific">Pseudovibrio axinellae</name>
    <dbReference type="NCBI Taxonomy" id="989403"/>
    <lineage>
        <taxon>Bacteria</taxon>
        <taxon>Pseudomonadati</taxon>
        <taxon>Pseudomonadota</taxon>
        <taxon>Alphaproteobacteria</taxon>
        <taxon>Hyphomicrobiales</taxon>
        <taxon>Stappiaceae</taxon>
        <taxon>Pseudovibrio</taxon>
    </lineage>
</organism>
<evidence type="ECO:0000259" key="8">
    <source>
        <dbReference type="SMART" id="SM00014"/>
    </source>
</evidence>
<evidence type="ECO:0000313" key="10">
    <source>
        <dbReference type="Proteomes" id="UP000076577"/>
    </source>
</evidence>
<evidence type="ECO:0000256" key="7">
    <source>
        <dbReference type="SAM" id="Phobius"/>
    </source>
</evidence>